<accession>A0ABD1VF00</accession>
<protein>
    <submittedName>
        <fullName evidence="3">Non-specific phospholipase C2</fullName>
    </submittedName>
</protein>
<feature type="region of interest" description="Disordered" evidence="2">
    <location>
        <begin position="1"/>
        <end position="21"/>
    </location>
</feature>
<reference evidence="4" key="1">
    <citation type="submission" date="2024-07" db="EMBL/GenBank/DDBJ databases">
        <title>Two chromosome-level genome assemblies of Korean endemic species Abeliophyllum distichum and Forsythia ovata (Oleaceae).</title>
        <authorList>
            <person name="Jang H."/>
        </authorList>
    </citation>
    <scope>NUCLEOTIDE SEQUENCE [LARGE SCALE GENOMIC DNA]</scope>
</reference>
<dbReference type="PANTHER" id="PTHR31956:SF26">
    <property type="entry name" value="NON-SPECIFIC PHOSPHOLIPASE C2"/>
    <property type="match status" value="1"/>
</dbReference>
<dbReference type="EMBL" id="JBFOLJ010000005">
    <property type="protein sequence ID" value="KAL2535919.1"/>
    <property type="molecule type" value="Genomic_DNA"/>
</dbReference>
<dbReference type="AlphaFoldDB" id="A0ABD1VF00"/>
<proteinExistence type="predicted"/>
<dbReference type="GO" id="GO:0006796">
    <property type="term" value="P:phosphate-containing compound metabolic process"/>
    <property type="evidence" value="ECO:0007669"/>
    <property type="project" value="UniProtKB-ARBA"/>
</dbReference>
<name>A0ABD1VF00_9LAMI</name>
<evidence type="ECO:0000313" key="4">
    <source>
        <dbReference type="Proteomes" id="UP001604277"/>
    </source>
</evidence>
<sequence>METLNRRITKSKTSLPGEETISEESWAGTFEGILQTRTKPRTDCTEQLPNPVKIRLGDANEDAKVSEFQQELIQLAAVLKGDSILTSYLGKIGKDIRVREGKEYMEDVVKRFFESDSAAKLMGVVKNRS</sequence>
<evidence type="ECO:0000256" key="2">
    <source>
        <dbReference type="SAM" id="MobiDB-lite"/>
    </source>
</evidence>
<evidence type="ECO:0000313" key="3">
    <source>
        <dbReference type="EMBL" id="KAL2535919.1"/>
    </source>
</evidence>
<keyword evidence="1" id="KW-0378">Hydrolase</keyword>
<dbReference type="PANTHER" id="PTHR31956">
    <property type="entry name" value="NON-SPECIFIC PHOSPHOLIPASE C4-RELATED"/>
    <property type="match status" value="1"/>
</dbReference>
<keyword evidence="4" id="KW-1185">Reference proteome</keyword>
<dbReference type="InterPro" id="IPR007312">
    <property type="entry name" value="Phosphoesterase"/>
</dbReference>
<gene>
    <name evidence="3" type="ORF">Fot_17310</name>
</gene>
<comment type="caution">
    <text evidence="3">The sequence shown here is derived from an EMBL/GenBank/DDBJ whole genome shotgun (WGS) entry which is preliminary data.</text>
</comment>
<evidence type="ECO:0000256" key="1">
    <source>
        <dbReference type="ARBA" id="ARBA00022801"/>
    </source>
</evidence>
<dbReference type="GO" id="GO:0016787">
    <property type="term" value="F:hydrolase activity"/>
    <property type="evidence" value="ECO:0007669"/>
    <property type="project" value="UniProtKB-KW"/>
</dbReference>
<organism evidence="3 4">
    <name type="scientific">Forsythia ovata</name>
    <dbReference type="NCBI Taxonomy" id="205694"/>
    <lineage>
        <taxon>Eukaryota</taxon>
        <taxon>Viridiplantae</taxon>
        <taxon>Streptophyta</taxon>
        <taxon>Embryophyta</taxon>
        <taxon>Tracheophyta</taxon>
        <taxon>Spermatophyta</taxon>
        <taxon>Magnoliopsida</taxon>
        <taxon>eudicotyledons</taxon>
        <taxon>Gunneridae</taxon>
        <taxon>Pentapetalae</taxon>
        <taxon>asterids</taxon>
        <taxon>lamiids</taxon>
        <taxon>Lamiales</taxon>
        <taxon>Oleaceae</taxon>
        <taxon>Forsythieae</taxon>
        <taxon>Forsythia</taxon>
    </lineage>
</organism>
<dbReference type="Proteomes" id="UP001604277">
    <property type="component" value="Unassembled WGS sequence"/>
</dbReference>